<protein>
    <submittedName>
        <fullName evidence="2">SGNH/GDSL hydrolase family protein</fullName>
    </submittedName>
</protein>
<dbReference type="PANTHER" id="PTHR37834">
    <property type="entry name" value="GDSL-LIKE LIPASE/ACYLHYDROLASE DOMAIN PROTEIN (AFU_ORTHOLOGUE AFUA_2G00620)"/>
    <property type="match status" value="1"/>
</dbReference>
<keyword evidence="2" id="KW-0378">Hydrolase</keyword>
<dbReference type="GO" id="GO:0052689">
    <property type="term" value="F:carboxylic ester hydrolase activity"/>
    <property type="evidence" value="ECO:0007669"/>
    <property type="project" value="InterPro"/>
</dbReference>
<accession>A0A9D1CN13</accession>
<reference evidence="2" key="1">
    <citation type="submission" date="2020-10" db="EMBL/GenBank/DDBJ databases">
        <authorList>
            <person name="Gilroy R."/>
        </authorList>
    </citation>
    <scope>NUCLEOTIDE SEQUENCE</scope>
    <source>
        <strain evidence="2">ChiSjej2B20-13462</strain>
    </source>
</reference>
<evidence type="ECO:0000313" key="3">
    <source>
        <dbReference type="Proteomes" id="UP000886874"/>
    </source>
</evidence>
<feature type="domain" description="SGNH hydrolase-type esterase" evidence="1">
    <location>
        <begin position="39"/>
        <end position="239"/>
    </location>
</feature>
<dbReference type="InterPro" id="IPR036514">
    <property type="entry name" value="SGNH_hydro_sf"/>
</dbReference>
<dbReference type="EMBL" id="DVFN01000050">
    <property type="protein sequence ID" value="HIQ69306.1"/>
    <property type="molecule type" value="Genomic_DNA"/>
</dbReference>
<dbReference type="InterPro" id="IPR052762">
    <property type="entry name" value="PCW_deacetylase/CE"/>
</dbReference>
<dbReference type="Pfam" id="PF13472">
    <property type="entry name" value="Lipase_GDSL_2"/>
    <property type="match status" value="1"/>
</dbReference>
<sequence length="261" mass="28431">MLLPNCAVLPYKTYLGLTALRHDGTVEPAPADVRPLLTVVGDSITCGYGNLTEEPGRGYDPLEEDGAQAYGPLAAQALGYRYQAVCVSGIALNSVVGGALPTMREIYPYQDAPLERRLGKTDLTPWDFGGESTEVLAVNLGTNDAYAALFSGDLVAAEARFTADYAAFLEDLRRWHGPKMKILCTLGPMQYYLFDGLERAVDRYRRETGDKLVWCRKYPLMNPMDGTGAGGHPTAATHRAMARTLADWIRALGGPDEENHA</sequence>
<evidence type="ECO:0000313" key="2">
    <source>
        <dbReference type="EMBL" id="HIQ69306.1"/>
    </source>
</evidence>
<dbReference type="Gene3D" id="3.40.50.1110">
    <property type="entry name" value="SGNH hydrolase"/>
    <property type="match status" value="1"/>
</dbReference>
<dbReference type="CDD" id="cd01831">
    <property type="entry name" value="Endoglucanase_E_like"/>
    <property type="match status" value="1"/>
</dbReference>
<dbReference type="PANTHER" id="PTHR37834:SF2">
    <property type="entry name" value="ESTERASE, SGNH HYDROLASE-TYPE"/>
    <property type="match status" value="1"/>
</dbReference>
<dbReference type="AlphaFoldDB" id="A0A9D1CN13"/>
<reference evidence="2" key="2">
    <citation type="journal article" date="2021" name="PeerJ">
        <title>Extensive microbial diversity within the chicken gut microbiome revealed by metagenomics and culture.</title>
        <authorList>
            <person name="Gilroy R."/>
            <person name="Ravi A."/>
            <person name="Getino M."/>
            <person name="Pursley I."/>
            <person name="Horton D.L."/>
            <person name="Alikhan N.F."/>
            <person name="Baker D."/>
            <person name="Gharbi K."/>
            <person name="Hall N."/>
            <person name="Watson M."/>
            <person name="Adriaenssens E.M."/>
            <person name="Foster-Nyarko E."/>
            <person name="Jarju S."/>
            <person name="Secka A."/>
            <person name="Antonio M."/>
            <person name="Oren A."/>
            <person name="Chaudhuri R.R."/>
            <person name="La Ragione R."/>
            <person name="Hildebrand F."/>
            <person name="Pallen M.J."/>
        </authorList>
    </citation>
    <scope>NUCLEOTIDE SEQUENCE</scope>
    <source>
        <strain evidence="2">ChiSjej2B20-13462</strain>
    </source>
</reference>
<evidence type="ECO:0000259" key="1">
    <source>
        <dbReference type="Pfam" id="PF13472"/>
    </source>
</evidence>
<gene>
    <name evidence="2" type="ORF">IAA67_03110</name>
</gene>
<comment type="caution">
    <text evidence="2">The sequence shown here is derived from an EMBL/GenBank/DDBJ whole genome shotgun (WGS) entry which is preliminary data.</text>
</comment>
<proteinExistence type="predicted"/>
<dbReference type="InterPro" id="IPR037461">
    <property type="entry name" value="CtCE2-like_dom"/>
</dbReference>
<dbReference type="InterPro" id="IPR013830">
    <property type="entry name" value="SGNH_hydro"/>
</dbReference>
<name>A0A9D1CN13_9FIRM</name>
<dbReference type="Proteomes" id="UP000886874">
    <property type="component" value="Unassembled WGS sequence"/>
</dbReference>
<dbReference type="SUPFAM" id="SSF52266">
    <property type="entry name" value="SGNH hydrolase"/>
    <property type="match status" value="1"/>
</dbReference>
<organism evidence="2 3">
    <name type="scientific">Candidatus Avoscillospira stercorigallinarum</name>
    <dbReference type="NCBI Taxonomy" id="2840708"/>
    <lineage>
        <taxon>Bacteria</taxon>
        <taxon>Bacillati</taxon>
        <taxon>Bacillota</taxon>
        <taxon>Clostridia</taxon>
        <taxon>Eubacteriales</taxon>
        <taxon>Oscillospiraceae</taxon>
        <taxon>Oscillospiraceae incertae sedis</taxon>
        <taxon>Candidatus Avoscillospira</taxon>
    </lineage>
</organism>